<proteinExistence type="predicted"/>
<evidence type="ECO:0000313" key="2">
    <source>
        <dbReference type="EMBL" id="KAE9403684.1"/>
    </source>
</evidence>
<dbReference type="EMBL" id="ML769423">
    <property type="protein sequence ID" value="KAE9403684.1"/>
    <property type="molecule type" value="Genomic_DNA"/>
</dbReference>
<keyword evidence="1" id="KW-0175">Coiled coil</keyword>
<dbReference type="Proteomes" id="UP000799118">
    <property type="component" value="Unassembled WGS sequence"/>
</dbReference>
<keyword evidence="3" id="KW-1185">Reference proteome</keyword>
<organism evidence="2 3">
    <name type="scientific">Gymnopus androsaceus JB14</name>
    <dbReference type="NCBI Taxonomy" id="1447944"/>
    <lineage>
        <taxon>Eukaryota</taxon>
        <taxon>Fungi</taxon>
        <taxon>Dikarya</taxon>
        <taxon>Basidiomycota</taxon>
        <taxon>Agaricomycotina</taxon>
        <taxon>Agaricomycetes</taxon>
        <taxon>Agaricomycetidae</taxon>
        <taxon>Agaricales</taxon>
        <taxon>Marasmiineae</taxon>
        <taxon>Omphalotaceae</taxon>
        <taxon>Gymnopus</taxon>
    </lineage>
</organism>
<dbReference type="AlphaFoldDB" id="A0A6A4I4D3"/>
<gene>
    <name evidence="2" type="ORF">BT96DRAFT_936306</name>
</gene>
<evidence type="ECO:0000313" key="3">
    <source>
        <dbReference type="Proteomes" id="UP000799118"/>
    </source>
</evidence>
<feature type="coiled-coil region" evidence="1">
    <location>
        <begin position="234"/>
        <end position="268"/>
    </location>
</feature>
<accession>A0A6A4I4D3</accession>
<evidence type="ECO:0000256" key="1">
    <source>
        <dbReference type="SAM" id="Coils"/>
    </source>
</evidence>
<sequence>MPISTGSELARELEAFKAMESEVVAASQARFFKEQEDACLAAAETKHFLELEQQRKDQQAVKKHWQENMQEGKLVEKTARHQQRAMGLQQRQQQQVGPLMSCGFQPWPSLFLALLTIGPPVSLRTWSPPRVLECPRLDGDAFYRTHVTIASGRNPAVTDLWDAYDDGHRLDPLHPICWEPLPSLPILHNTNIGALQQELLDMQRHLNSTQLDLETERACNRMATVQTQHLEAQLADLCSLNSEHERMLKNLQVEYELLQGKVRTLADSAAASTASAAQAKAYKVLVVPGYPNPATQIKDLEGVLARYEVELRKSEEGRGKAVDRAIRREVEIGNTSQLIHNLMGTCELFVNVPVPLRILLPPCMKAIWILLLSWVACTPSRVPLKQMPSFVQRWRAIAKSFPSWLTPQIFSASQSALDHLPIRFFAPCPVARGKVPPQHQAM</sequence>
<reference evidence="2" key="1">
    <citation type="journal article" date="2019" name="Environ. Microbiol.">
        <title>Fungal ecological strategies reflected in gene transcription - a case study of two litter decomposers.</title>
        <authorList>
            <person name="Barbi F."/>
            <person name="Kohler A."/>
            <person name="Barry K."/>
            <person name="Baskaran P."/>
            <person name="Daum C."/>
            <person name="Fauchery L."/>
            <person name="Ihrmark K."/>
            <person name="Kuo A."/>
            <person name="LaButti K."/>
            <person name="Lipzen A."/>
            <person name="Morin E."/>
            <person name="Grigoriev I.V."/>
            <person name="Henrissat B."/>
            <person name="Lindahl B."/>
            <person name="Martin F."/>
        </authorList>
    </citation>
    <scope>NUCLEOTIDE SEQUENCE</scope>
    <source>
        <strain evidence="2">JB14</strain>
    </source>
</reference>
<name>A0A6A4I4D3_9AGAR</name>
<protein>
    <submittedName>
        <fullName evidence="2">Uncharacterized protein</fullName>
    </submittedName>
</protein>